<proteinExistence type="predicted"/>
<comment type="caution">
    <text evidence="1">The sequence shown here is derived from an EMBL/GenBank/DDBJ whole genome shotgun (WGS) entry which is preliminary data.</text>
</comment>
<evidence type="ECO:0000313" key="2">
    <source>
        <dbReference type="Proteomes" id="UP000016960"/>
    </source>
</evidence>
<dbReference type="InParanoid" id="U5DPC9"/>
<evidence type="ECO:0000313" key="1">
    <source>
        <dbReference type="EMBL" id="ERN42702.1"/>
    </source>
</evidence>
<protein>
    <submittedName>
        <fullName evidence="1">Uncharacterized protein</fullName>
    </submittedName>
</protein>
<dbReference type="EMBL" id="ASSJ01000008">
    <property type="protein sequence ID" value="ERN42702.1"/>
    <property type="molecule type" value="Genomic_DNA"/>
</dbReference>
<name>U5DPC9_9CHRO</name>
<sequence>MKQFQPFSASPRYFPYLNLQMKMLQDLLLFDSDSVLEDLVYRVPSNDRTTTIV</sequence>
<organism evidence="1 2">
    <name type="scientific">Rubidibacter lacunae KORDI 51-2</name>
    <dbReference type="NCBI Taxonomy" id="582515"/>
    <lineage>
        <taxon>Bacteria</taxon>
        <taxon>Bacillati</taxon>
        <taxon>Cyanobacteriota</taxon>
        <taxon>Cyanophyceae</taxon>
        <taxon>Oscillatoriophycideae</taxon>
        <taxon>Chroococcales</taxon>
        <taxon>Aphanothecaceae</taxon>
        <taxon>Rubidibacter</taxon>
    </lineage>
</organism>
<reference evidence="1 2" key="1">
    <citation type="submission" date="2013-05" db="EMBL/GenBank/DDBJ databases">
        <title>Draft genome sequence of Rubidibacter lacunae KORDI 51-2.</title>
        <authorList>
            <person name="Choi D.H."/>
            <person name="Noh J.H."/>
            <person name="Kwon K.-K."/>
            <person name="Lee J.-H."/>
            <person name="Ryu J.-Y."/>
        </authorList>
    </citation>
    <scope>NUCLEOTIDE SEQUENCE [LARGE SCALE GENOMIC DNA]</scope>
    <source>
        <strain evidence="1 2">KORDI 51-2</strain>
    </source>
</reference>
<gene>
    <name evidence="1" type="ORF">KR51_00005480</name>
</gene>
<dbReference type="Proteomes" id="UP000016960">
    <property type="component" value="Unassembled WGS sequence"/>
</dbReference>
<keyword evidence="2" id="KW-1185">Reference proteome</keyword>
<dbReference type="AlphaFoldDB" id="U5DPC9"/>
<accession>U5DPC9</accession>